<dbReference type="OrthoDB" id="5289073at2"/>
<proteinExistence type="predicted"/>
<dbReference type="PROSITE" id="PS51257">
    <property type="entry name" value="PROKAR_LIPOPROTEIN"/>
    <property type="match status" value="1"/>
</dbReference>
<name>L7UQH6_MYXSD</name>
<organism evidence="3 4">
    <name type="scientific">Myxococcus stipitatus (strain DSM 14675 / JCM 12634 / Mx s8)</name>
    <dbReference type="NCBI Taxonomy" id="1278073"/>
    <lineage>
        <taxon>Bacteria</taxon>
        <taxon>Pseudomonadati</taxon>
        <taxon>Myxococcota</taxon>
        <taxon>Myxococcia</taxon>
        <taxon>Myxococcales</taxon>
        <taxon>Cystobacterineae</taxon>
        <taxon>Myxococcaceae</taxon>
        <taxon>Myxococcus</taxon>
    </lineage>
</organism>
<evidence type="ECO:0000259" key="2">
    <source>
        <dbReference type="SMART" id="SM00235"/>
    </source>
</evidence>
<dbReference type="InterPro" id="IPR024653">
    <property type="entry name" value="Peptidase_M10/M27/M57"/>
</dbReference>
<evidence type="ECO:0000313" key="4">
    <source>
        <dbReference type="Proteomes" id="UP000011131"/>
    </source>
</evidence>
<dbReference type="Proteomes" id="UP000011131">
    <property type="component" value="Chromosome"/>
</dbReference>
<dbReference type="InterPro" id="IPR024079">
    <property type="entry name" value="MetalloPept_cat_dom_sf"/>
</dbReference>
<keyword evidence="1" id="KW-0732">Signal</keyword>
<accession>L7UQH6</accession>
<dbReference type="AlphaFoldDB" id="L7UQH6"/>
<dbReference type="GO" id="GO:0008237">
    <property type="term" value="F:metallopeptidase activity"/>
    <property type="evidence" value="ECO:0007669"/>
    <property type="project" value="InterPro"/>
</dbReference>
<dbReference type="EMBL" id="CP004025">
    <property type="protein sequence ID" value="AGC48819.1"/>
    <property type="molecule type" value="Genomic_DNA"/>
</dbReference>
<keyword evidence="4" id="KW-1185">Reference proteome</keyword>
<protein>
    <recommendedName>
        <fullName evidence="2">Peptidase metallopeptidase domain-containing protein</fullName>
    </recommendedName>
</protein>
<dbReference type="GO" id="GO:0006508">
    <property type="term" value="P:proteolysis"/>
    <property type="evidence" value="ECO:0007669"/>
    <property type="project" value="InterPro"/>
</dbReference>
<feature type="domain" description="Peptidase metallopeptidase" evidence="2">
    <location>
        <begin position="111"/>
        <end position="258"/>
    </location>
</feature>
<sequence length="464" mass="50775">MRQSSSGFPRRTGLLWAVGVMSLSAVGCGVEAQEPSPEANAPVRAETFEEFRAKAWLEQDTGIYVVDGDIPVLGGEAGLREEYERRQRGPDSEESLGTSRAPLIVNTVSGRDDRWTYTQQRYLPYCVSTAFGGNYARVVTAMAQAAAAWQAVNVHFLHRSDQDGNCTAANNNVLFDVNPVSGQGYLARAFFPNYGRAQRNVLIDSSSFGNTGVWTLAGILRHELGHTLGFRHEHTRPEAATCFEDNNWRALTGYDAASVMHYPQCRGSNRGDLNITATDLAGATALYGALADAHFDAAFYLNNNPDLLAAFGPTGYTAARNHWEANGITEARRSSTHFDAPYYLSIYADLRAAFGATNYRAARDHWLGSGINEGRRGSREFDVGYYLAYHADLRAAFGNNYAAALNHWRTAGIYEGRRGSAEFDAAYYLGANPDVAAAYGPRNYAAAVDHWIFAGRAQGRRGVP</sequence>
<dbReference type="STRING" id="1278073.MYSTI_07547"/>
<dbReference type="PATRIC" id="fig|1278073.3.peg.7671"/>
<feature type="chain" id="PRO_5003984285" description="Peptidase metallopeptidase domain-containing protein" evidence="1">
    <location>
        <begin position="33"/>
        <end position="464"/>
    </location>
</feature>
<dbReference type="eggNOG" id="COG5549">
    <property type="taxonomic scope" value="Bacteria"/>
</dbReference>
<gene>
    <name evidence="3" type="ordered locus">MYSTI_07547</name>
</gene>
<dbReference type="HOGENOM" id="CLU_589028_0_0_7"/>
<dbReference type="KEGG" id="msd:MYSTI_07547"/>
<dbReference type="GO" id="GO:0008270">
    <property type="term" value="F:zinc ion binding"/>
    <property type="evidence" value="ECO:0007669"/>
    <property type="project" value="InterPro"/>
</dbReference>
<dbReference type="SMART" id="SM00235">
    <property type="entry name" value="ZnMc"/>
    <property type="match status" value="1"/>
</dbReference>
<dbReference type="InterPro" id="IPR006026">
    <property type="entry name" value="Peptidase_Metallo"/>
</dbReference>
<dbReference type="Pfam" id="PF12388">
    <property type="entry name" value="Peptidase_M57"/>
    <property type="match status" value="1"/>
</dbReference>
<dbReference type="RefSeq" id="WP_015353072.1">
    <property type="nucleotide sequence ID" value="NC_020126.1"/>
</dbReference>
<reference evidence="3 4" key="1">
    <citation type="journal article" date="2013" name="Genome Announc.">
        <title>Complete genome sequence of Myxococcus stipitatus strain DSM 14675, a fruiting myxobacterium.</title>
        <authorList>
            <person name="Huntley S."/>
            <person name="Kneip S."/>
            <person name="Treuner-Lange A."/>
            <person name="Sogaard-Andersen L."/>
        </authorList>
    </citation>
    <scope>NUCLEOTIDE SEQUENCE [LARGE SCALE GENOMIC DNA]</scope>
    <source>
        <strain evidence="4">DSM 14675 / JCM 12634 / Mx s8</strain>
    </source>
</reference>
<dbReference type="Gene3D" id="3.40.390.10">
    <property type="entry name" value="Collagenase (Catalytic Domain)"/>
    <property type="match status" value="1"/>
</dbReference>
<evidence type="ECO:0000256" key="1">
    <source>
        <dbReference type="SAM" id="SignalP"/>
    </source>
</evidence>
<feature type="signal peptide" evidence="1">
    <location>
        <begin position="1"/>
        <end position="32"/>
    </location>
</feature>
<dbReference type="SUPFAM" id="SSF55486">
    <property type="entry name" value="Metalloproteases ('zincins'), catalytic domain"/>
    <property type="match status" value="1"/>
</dbReference>
<evidence type="ECO:0000313" key="3">
    <source>
        <dbReference type="EMBL" id="AGC48819.1"/>
    </source>
</evidence>